<dbReference type="GeneID" id="61927185"/>
<feature type="domain" description="Recombinase" evidence="3">
    <location>
        <begin position="166"/>
        <end position="309"/>
    </location>
</feature>
<dbReference type="InterPro" id="IPR025827">
    <property type="entry name" value="Zn_ribbon_recom_dom"/>
</dbReference>
<keyword evidence="1" id="KW-0175">Coiled coil</keyword>
<dbReference type="PROSITE" id="PS51737">
    <property type="entry name" value="RECOMBINASE_DNA_BIND"/>
    <property type="match status" value="1"/>
</dbReference>
<dbReference type="AlphaFoldDB" id="A0AAP9MJV9"/>
<dbReference type="InterPro" id="IPR038109">
    <property type="entry name" value="DNA_bind_recomb_sf"/>
</dbReference>
<dbReference type="SMART" id="SM00857">
    <property type="entry name" value="Resolvase"/>
    <property type="match status" value="1"/>
</dbReference>
<dbReference type="InterPro" id="IPR006119">
    <property type="entry name" value="Resolv_N"/>
</dbReference>
<dbReference type="EMBL" id="CP048838">
    <property type="protein sequence ID" value="QJA03939.1"/>
    <property type="molecule type" value="Genomic_DNA"/>
</dbReference>
<dbReference type="CDD" id="cd03770">
    <property type="entry name" value="SR_TndX_transposase"/>
    <property type="match status" value="1"/>
</dbReference>
<dbReference type="Pfam" id="PF00239">
    <property type="entry name" value="Resolvase"/>
    <property type="match status" value="1"/>
</dbReference>
<dbReference type="InterPro" id="IPR036162">
    <property type="entry name" value="Resolvase-like_N_sf"/>
</dbReference>
<dbReference type="RefSeq" id="WP_002609446.1">
    <property type="nucleotide sequence ID" value="NZ_BAAACC010000002.1"/>
</dbReference>
<evidence type="ECO:0000313" key="4">
    <source>
        <dbReference type="EMBL" id="QJA03939.1"/>
    </source>
</evidence>
<dbReference type="Gene3D" id="3.40.50.1390">
    <property type="entry name" value="Resolvase, N-terminal catalytic domain"/>
    <property type="match status" value="1"/>
</dbReference>
<accession>A0AAP9MJV9</accession>
<dbReference type="GO" id="GO:0000150">
    <property type="term" value="F:DNA strand exchange activity"/>
    <property type="evidence" value="ECO:0007669"/>
    <property type="project" value="InterPro"/>
</dbReference>
<organism evidence="4 5">
    <name type="scientific">Clostridium innocuum</name>
    <dbReference type="NCBI Taxonomy" id="1522"/>
    <lineage>
        <taxon>Bacteria</taxon>
        <taxon>Bacillati</taxon>
        <taxon>Bacillota</taxon>
        <taxon>Clostridia</taxon>
        <taxon>Eubacteriales</taxon>
        <taxon>Clostridiaceae</taxon>
        <taxon>Clostridium</taxon>
    </lineage>
</organism>
<dbReference type="InterPro" id="IPR025378">
    <property type="entry name" value="DUF4368"/>
</dbReference>
<feature type="domain" description="Resolvase/invertase-type recombinase catalytic" evidence="2">
    <location>
        <begin position="9"/>
        <end position="158"/>
    </location>
</feature>
<dbReference type="Gene3D" id="3.90.1750.20">
    <property type="entry name" value="Putative Large Serine Recombinase, Chain B, Domain 2"/>
    <property type="match status" value="1"/>
</dbReference>
<dbReference type="PANTHER" id="PTHR30461:SF23">
    <property type="entry name" value="DNA RECOMBINASE-RELATED"/>
    <property type="match status" value="1"/>
</dbReference>
<name>A0AAP9MJV9_CLOIN</name>
<dbReference type="Proteomes" id="UP000503330">
    <property type="component" value="Chromosome"/>
</dbReference>
<evidence type="ECO:0000256" key="1">
    <source>
        <dbReference type="SAM" id="Coils"/>
    </source>
</evidence>
<proteinExistence type="predicted"/>
<dbReference type="PROSITE" id="PS51736">
    <property type="entry name" value="RECOMBINASES_3"/>
    <property type="match status" value="1"/>
</dbReference>
<evidence type="ECO:0000259" key="3">
    <source>
        <dbReference type="PROSITE" id="PS51737"/>
    </source>
</evidence>
<evidence type="ECO:0000259" key="2">
    <source>
        <dbReference type="PROSITE" id="PS51736"/>
    </source>
</evidence>
<dbReference type="InterPro" id="IPR011109">
    <property type="entry name" value="DNA_bind_recombinase_dom"/>
</dbReference>
<dbReference type="GO" id="GO:0003677">
    <property type="term" value="F:DNA binding"/>
    <property type="evidence" value="ECO:0007669"/>
    <property type="project" value="InterPro"/>
</dbReference>
<dbReference type="Pfam" id="PF07508">
    <property type="entry name" value="Recombinase"/>
    <property type="match status" value="1"/>
</dbReference>
<feature type="coiled-coil region" evidence="1">
    <location>
        <begin position="398"/>
        <end position="480"/>
    </location>
</feature>
<dbReference type="Pfam" id="PF13408">
    <property type="entry name" value="Zn_ribbon_recom"/>
    <property type="match status" value="1"/>
</dbReference>
<protein>
    <submittedName>
        <fullName evidence="4">Recombinase family protein</fullName>
    </submittedName>
</protein>
<dbReference type="InterPro" id="IPR050639">
    <property type="entry name" value="SSR_resolvase"/>
</dbReference>
<dbReference type="Pfam" id="PF14287">
    <property type="entry name" value="DUF4368"/>
    <property type="match status" value="1"/>
</dbReference>
<sequence length="527" mass="61120">MSRQSDNKITALYCRLSRDDELQGDSNSIVNQKAILSKYAKENGFKNTLFFVDDGYSGANFDRPSWNELVEKIENGEVATLIVKDMSRLGRDYLRVGLYTDVLFPEKGVRFIAISNGVDSAQQQENDFTPFLNIINEWYCRDTSKKIRAVMKSKGEAGEHLCTNPPYGYMKDPDNKKRWIVDEAAAEVVKRIFALCLEGYGPSQIARILKEDKVITPTIHFQRTDRATRNTPPDNPYNWTGDTIADILERPEYQGHTVNFKTYKQSYKSKKTCYNPKEKQLVFENTHEAIIDADTWELVQELRKNKRRPTRTGKTNLFSGIVRCADCGEKLYYCTSKNFEARQDHFVCSTSRLKGKEVCPTHFIRAVVLEQGVLAHMRLVIACVSTHEERFRKAMGAKQKAEAKKELAAKQRQLTQAERRIEELDRIFKRIYEDNANGKISDSRFQMLSDDYEQEQEELREKLLQLNEEIIQQEEQAENIDRFIDKVRKYLDLDELTPAVLNDMVKAVYVHTPDKSNEHREQQIDIL</sequence>
<dbReference type="PANTHER" id="PTHR30461">
    <property type="entry name" value="DNA-INVERTASE FROM LAMBDOID PROPHAGE"/>
    <property type="match status" value="1"/>
</dbReference>
<gene>
    <name evidence="4" type="ORF">G4D54_16570</name>
</gene>
<reference evidence="4 5" key="1">
    <citation type="submission" date="2020-02" db="EMBL/GenBank/DDBJ databases">
        <authorList>
            <person name="Kociolek L.K."/>
            <person name="Ozer E.A."/>
        </authorList>
    </citation>
    <scope>NUCLEOTIDE SEQUENCE [LARGE SCALE GENOMIC DNA]</scope>
    <source>
        <strain evidence="4 5">ATCC 14501</strain>
    </source>
</reference>
<dbReference type="SUPFAM" id="SSF53041">
    <property type="entry name" value="Resolvase-like"/>
    <property type="match status" value="1"/>
</dbReference>
<evidence type="ECO:0000313" key="5">
    <source>
        <dbReference type="Proteomes" id="UP000503330"/>
    </source>
</evidence>